<evidence type="ECO:0000313" key="3">
    <source>
        <dbReference type="Proteomes" id="UP000076935"/>
    </source>
</evidence>
<dbReference type="InterPro" id="IPR018958">
    <property type="entry name" value="Knr4/Smi1-like_dom"/>
</dbReference>
<dbReference type="Proteomes" id="UP000076935">
    <property type="component" value="Unassembled WGS sequence"/>
</dbReference>
<sequence>MSFIEKIKESDAEVFNGASEQEIVTAEQKLGVTFPETYRTILAEFGSLENGSDEIFGLGVEGYLNVVESTLEERKLAKGDLDKYVVIQNLGIDGLLIVIDENDNVYEYANGNFKNLLSTTAEYIESQLL</sequence>
<proteinExistence type="predicted"/>
<dbReference type="InterPro" id="IPR037883">
    <property type="entry name" value="Knr4/Smi1-like_sf"/>
</dbReference>
<keyword evidence="3" id="KW-1185">Reference proteome</keyword>
<dbReference type="SUPFAM" id="SSF160631">
    <property type="entry name" value="SMI1/KNR4-like"/>
    <property type="match status" value="1"/>
</dbReference>
<evidence type="ECO:0000313" key="2">
    <source>
        <dbReference type="EMBL" id="OAH61616.1"/>
    </source>
</evidence>
<organism evidence="2 3">
    <name type="scientific">Domibacillus aminovorans</name>
    <dbReference type="NCBI Taxonomy" id="29332"/>
    <lineage>
        <taxon>Bacteria</taxon>
        <taxon>Bacillati</taxon>
        <taxon>Bacillota</taxon>
        <taxon>Bacilli</taxon>
        <taxon>Bacillales</taxon>
        <taxon>Bacillaceae</taxon>
        <taxon>Domibacillus</taxon>
    </lineage>
</organism>
<reference evidence="2 3" key="1">
    <citation type="submission" date="2016-01" db="EMBL/GenBank/DDBJ databases">
        <title>Investigation of taxonomic status of Bacillus aminovorans.</title>
        <authorList>
            <person name="Verma A."/>
            <person name="Pal Y."/>
            <person name="Krishnamurthi S."/>
        </authorList>
    </citation>
    <scope>NUCLEOTIDE SEQUENCE [LARGE SCALE GENOMIC DNA]</scope>
    <source>
        <strain evidence="2 3">DSM 1314</strain>
    </source>
</reference>
<dbReference type="AlphaFoldDB" id="A0A177L8A2"/>
<dbReference type="EMBL" id="LQWY01000016">
    <property type="protein sequence ID" value="OAH61616.1"/>
    <property type="molecule type" value="Genomic_DNA"/>
</dbReference>
<comment type="caution">
    <text evidence="2">The sequence shown here is derived from an EMBL/GenBank/DDBJ whole genome shotgun (WGS) entry which is preliminary data.</text>
</comment>
<dbReference type="Pfam" id="PF14567">
    <property type="entry name" value="SUKH_5"/>
    <property type="match status" value="1"/>
</dbReference>
<dbReference type="RefSeq" id="WP_063965188.1">
    <property type="nucleotide sequence ID" value="NZ_JBCNAN010000017.1"/>
</dbReference>
<name>A0A177L8A2_9BACI</name>
<accession>A0A177L8A2</accession>
<dbReference type="Gene3D" id="3.40.1580.10">
    <property type="entry name" value="SMI1/KNR4-like"/>
    <property type="match status" value="1"/>
</dbReference>
<evidence type="ECO:0000259" key="1">
    <source>
        <dbReference type="SMART" id="SM00860"/>
    </source>
</evidence>
<dbReference type="SMART" id="SM00860">
    <property type="entry name" value="SMI1_KNR4"/>
    <property type="match status" value="1"/>
</dbReference>
<protein>
    <recommendedName>
        <fullName evidence="1">Knr4/Smi1-like domain-containing protein</fullName>
    </recommendedName>
</protein>
<feature type="domain" description="Knr4/Smi1-like" evidence="1">
    <location>
        <begin position="17"/>
        <end position="126"/>
    </location>
</feature>
<gene>
    <name evidence="2" type="ORF">AWH49_11745</name>
</gene>